<sequence>MSLVPSPSLLYTVLSAGGRTSSPAPRGVAASSGTLVGLPDWLLEGLPALLTGLCSSALAARPLLRAAERGAAGRRSGEADGVRGGVSGGVRGPRLLGSGERPAPFLAEDEALGLRWRLRLGCGDGVPAFTALILIERLSSCVPLSPPRSFR</sequence>
<name>A0A147BT84_IXORI</name>
<accession>A0A147BT84</accession>
<protein>
    <submittedName>
        <fullName evidence="1">Uncharacterized protein</fullName>
    </submittedName>
</protein>
<reference evidence="1" key="1">
    <citation type="journal article" date="2018" name="PLoS Negl. Trop. Dis.">
        <title>Sialome diversity of ticks revealed by RNAseq of single tick salivary glands.</title>
        <authorList>
            <person name="Perner J."/>
            <person name="Kropackova S."/>
            <person name="Kopacek P."/>
            <person name="Ribeiro J.M."/>
        </authorList>
    </citation>
    <scope>NUCLEOTIDE SEQUENCE</scope>
    <source>
        <strain evidence="1">Siblings of single egg batch collected in Ceske Budejovice</strain>
        <tissue evidence="1">Salivary glands</tissue>
    </source>
</reference>
<proteinExistence type="predicted"/>
<dbReference type="EMBL" id="GEGO01001410">
    <property type="protein sequence ID" value="JAR93994.1"/>
    <property type="molecule type" value="Transcribed_RNA"/>
</dbReference>
<evidence type="ECO:0000313" key="1">
    <source>
        <dbReference type="EMBL" id="JAR93994.1"/>
    </source>
</evidence>
<dbReference type="AlphaFoldDB" id="A0A147BT84"/>
<organism evidence="1">
    <name type="scientific">Ixodes ricinus</name>
    <name type="common">Common tick</name>
    <name type="synonym">Acarus ricinus</name>
    <dbReference type="NCBI Taxonomy" id="34613"/>
    <lineage>
        <taxon>Eukaryota</taxon>
        <taxon>Metazoa</taxon>
        <taxon>Ecdysozoa</taxon>
        <taxon>Arthropoda</taxon>
        <taxon>Chelicerata</taxon>
        <taxon>Arachnida</taxon>
        <taxon>Acari</taxon>
        <taxon>Parasitiformes</taxon>
        <taxon>Ixodida</taxon>
        <taxon>Ixodoidea</taxon>
        <taxon>Ixodidae</taxon>
        <taxon>Ixodinae</taxon>
        <taxon>Ixodes</taxon>
    </lineage>
</organism>